<dbReference type="InterPro" id="IPR045281">
    <property type="entry name" value="CONSTANS-like"/>
</dbReference>
<feature type="compositionally biased region" description="Polar residues" evidence="4">
    <location>
        <begin position="296"/>
        <end position="309"/>
    </location>
</feature>
<evidence type="ECO:0000256" key="3">
    <source>
        <dbReference type="PROSITE-ProRule" id="PRU00357"/>
    </source>
</evidence>
<dbReference type="InterPro" id="IPR010402">
    <property type="entry name" value="CCT_domain"/>
</dbReference>
<feature type="signal peptide" evidence="5">
    <location>
        <begin position="1"/>
        <end position="32"/>
    </location>
</feature>
<comment type="caution">
    <text evidence="7">The sequence shown here is derived from an EMBL/GenBank/DDBJ whole genome shotgun (WGS) entry which is preliminary data.</text>
</comment>
<feature type="chain" id="PRO_5035808567" description="CCT domain-containing protein" evidence="5">
    <location>
        <begin position="33"/>
        <end position="557"/>
    </location>
</feature>
<evidence type="ECO:0000256" key="2">
    <source>
        <dbReference type="ARBA" id="ARBA00023242"/>
    </source>
</evidence>
<comment type="subcellular location">
    <subcellularLocation>
        <location evidence="1 3">Nucleus</location>
    </subcellularLocation>
</comment>
<feature type="domain" description="CCT" evidence="6">
    <location>
        <begin position="449"/>
        <end position="491"/>
    </location>
</feature>
<evidence type="ECO:0000256" key="5">
    <source>
        <dbReference type="SAM" id="SignalP"/>
    </source>
</evidence>
<protein>
    <recommendedName>
        <fullName evidence="6">CCT domain-containing protein</fullName>
    </recommendedName>
</protein>
<proteinExistence type="predicted"/>
<dbReference type="OrthoDB" id="153872at2759"/>
<organism evidence="7 8">
    <name type="scientific">Ceratopteris richardii</name>
    <name type="common">Triangle waterfern</name>
    <dbReference type="NCBI Taxonomy" id="49495"/>
    <lineage>
        <taxon>Eukaryota</taxon>
        <taxon>Viridiplantae</taxon>
        <taxon>Streptophyta</taxon>
        <taxon>Embryophyta</taxon>
        <taxon>Tracheophyta</taxon>
        <taxon>Polypodiopsida</taxon>
        <taxon>Polypodiidae</taxon>
        <taxon>Polypodiales</taxon>
        <taxon>Pteridineae</taxon>
        <taxon>Pteridaceae</taxon>
        <taxon>Parkerioideae</taxon>
        <taxon>Ceratopteris</taxon>
    </lineage>
</organism>
<dbReference type="PANTHER" id="PTHR31319">
    <property type="entry name" value="ZINC FINGER PROTEIN CONSTANS-LIKE 4"/>
    <property type="match status" value="1"/>
</dbReference>
<dbReference type="GO" id="GO:0005634">
    <property type="term" value="C:nucleus"/>
    <property type="evidence" value="ECO:0007669"/>
    <property type="project" value="UniProtKB-SubCell"/>
</dbReference>
<sequence length="557" mass="60484">MVFCAPFADWQAPLLLDINLFVLLGFSMSLEADLGYGASDGLLVPNISNLTEFDVFNKDLLLNSVLEGLEDGRIEELADCRDDLQLMSAVSDNVFAESLEACPNDDTIAVHAEDCRFALLMGEEISDSLRLMDMEAEVLDSRLSASGDSVYTECINLTDTIDGAALNASAEDEKVYETLLAVKHLNCAPFHELNLSSLIGSTDSVHSFASQSLNQDVPLSLTHSSQFSQRVDSDGNNISMGVLQALISGDIVVTPSMDTSSDDKPLISNVATLLNNLDGGSSSINDIMTEELDTFSPPQGNKSLGQASVHSGEDGSKTCRELSGGRLDIQRNVPCLQRSQSSDALGQVKTSTDSFSVSQADGSNIPLACCKQQHPHAPTKAPSSCANIVSLFQSSTLSSHCQTVDVPVRRVYSTGDLQGYNGFKNANKETYIPEKPIGVKIGHCTSEERKMKLHRYRQKRTERNFSKKIKYACRKTLADNRPRVRGRFARSDEMVESIVSASDLPPYSDMHVDAVTSYGPCIASQDQQAFLMGSNSCIMSSNLIAQFWSTLGMKAVM</sequence>
<gene>
    <name evidence="7" type="ORF">KP509_27G059800</name>
</gene>
<feature type="region of interest" description="Disordered" evidence="4">
    <location>
        <begin position="295"/>
        <end position="321"/>
    </location>
</feature>
<dbReference type="GO" id="GO:0003700">
    <property type="term" value="F:DNA-binding transcription factor activity"/>
    <property type="evidence" value="ECO:0007669"/>
    <property type="project" value="TreeGrafter"/>
</dbReference>
<keyword evidence="5" id="KW-0732">Signal</keyword>
<name>A0A8T2RI79_CERRI</name>
<dbReference type="Pfam" id="PF06203">
    <property type="entry name" value="CCT"/>
    <property type="match status" value="1"/>
</dbReference>
<dbReference type="PROSITE" id="PS51017">
    <property type="entry name" value="CCT"/>
    <property type="match status" value="1"/>
</dbReference>
<keyword evidence="8" id="KW-1185">Reference proteome</keyword>
<evidence type="ECO:0000256" key="1">
    <source>
        <dbReference type="ARBA" id="ARBA00004123"/>
    </source>
</evidence>
<dbReference type="AlphaFoldDB" id="A0A8T2RI79"/>
<dbReference type="Proteomes" id="UP000825935">
    <property type="component" value="Chromosome 27"/>
</dbReference>
<evidence type="ECO:0000259" key="6">
    <source>
        <dbReference type="PROSITE" id="PS51017"/>
    </source>
</evidence>
<evidence type="ECO:0000256" key="4">
    <source>
        <dbReference type="SAM" id="MobiDB-lite"/>
    </source>
</evidence>
<evidence type="ECO:0000313" key="7">
    <source>
        <dbReference type="EMBL" id="KAH7295660.1"/>
    </source>
</evidence>
<dbReference type="PANTHER" id="PTHR31319:SF114">
    <property type="entry name" value="OS12G0262400 PROTEIN"/>
    <property type="match status" value="1"/>
</dbReference>
<evidence type="ECO:0000313" key="8">
    <source>
        <dbReference type="Proteomes" id="UP000825935"/>
    </source>
</evidence>
<dbReference type="EMBL" id="CM035432">
    <property type="protein sequence ID" value="KAH7295660.1"/>
    <property type="molecule type" value="Genomic_DNA"/>
</dbReference>
<feature type="compositionally biased region" description="Basic and acidic residues" evidence="4">
    <location>
        <begin position="311"/>
        <end position="320"/>
    </location>
</feature>
<keyword evidence="2 3" id="KW-0539">Nucleus</keyword>
<reference evidence="7 8" key="1">
    <citation type="submission" date="2021-08" db="EMBL/GenBank/DDBJ databases">
        <title>WGS assembly of Ceratopteris richardii.</title>
        <authorList>
            <person name="Marchant D.B."/>
            <person name="Chen G."/>
            <person name="Jenkins J."/>
            <person name="Shu S."/>
            <person name="Leebens-Mack J."/>
            <person name="Grimwood J."/>
            <person name="Schmutz J."/>
            <person name="Soltis P."/>
            <person name="Soltis D."/>
            <person name="Chen Z.-H."/>
        </authorList>
    </citation>
    <scope>NUCLEOTIDE SEQUENCE [LARGE SCALE GENOMIC DNA]</scope>
    <source>
        <strain evidence="7">Whitten #5841</strain>
        <tissue evidence="7">Leaf</tissue>
    </source>
</reference>
<accession>A0A8T2RI79</accession>